<gene>
    <name evidence="1" type="ORF">E5991_07905</name>
</gene>
<proteinExistence type="predicted"/>
<evidence type="ECO:0000313" key="1">
    <source>
        <dbReference type="EMBL" id="THG24539.1"/>
    </source>
</evidence>
<protein>
    <submittedName>
        <fullName evidence="1">Uncharacterized protein</fullName>
    </submittedName>
</protein>
<sequence>MLYGEQPDCLAWFASVDAGTATLATADRIRALNASLCADVGSMPPHHRRIAKQASHLLDIYEHMARHRNTTCRTL</sequence>
<dbReference type="RefSeq" id="WP_168769700.1">
    <property type="nucleotide sequence ID" value="NZ_SSTF01000024.1"/>
</dbReference>
<comment type="caution">
    <text evidence="1">The sequence shown here is derived from an EMBL/GenBank/DDBJ whole genome shotgun (WGS) entry which is preliminary data.</text>
</comment>
<evidence type="ECO:0000313" key="2">
    <source>
        <dbReference type="Proteomes" id="UP000306798"/>
    </source>
</evidence>
<reference evidence="1 2" key="1">
    <citation type="submission" date="2019-04" db="EMBL/GenBank/DDBJ databases">
        <title>Microbes associate with the intestines of laboratory mice.</title>
        <authorList>
            <person name="Navarre W."/>
            <person name="Wong E."/>
            <person name="Huang K.C."/>
            <person name="Tropini C."/>
            <person name="Ng K."/>
            <person name="Yu B."/>
        </authorList>
    </citation>
    <scope>NUCLEOTIDE SEQUENCE [LARGE SCALE GENOMIC DNA]</scope>
    <source>
        <strain evidence="1 2">NM87_A27A</strain>
    </source>
</reference>
<name>A0A4S4F4G4_9BIFI</name>
<dbReference type="Proteomes" id="UP000306798">
    <property type="component" value="Unassembled WGS sequence"/>
</dbReference>
<organism evidence="1 2">
    <name type="scientific">Bifidobacterium pseudolongum</name>
    <dbReference type="NCBI Taxonomy" id="1694"/>
    <lineage>
        <taxon>Bacteria</taxon>
        <taxon>Bacillati</taxon>
        <taxon>Actinomycetota</taxon>
        <taxon>Actinomycetes</taxon>
        <taxon>Bifidobacteriales</taxon>
        <taxon>Bifidobacteriaceae</taxon>
        <taxon>Bifidobacterium</taxon>
    </lineage>
</organism>
<dbReference type="AlphaFoldDB" id="A0A4S4F4G4"/>
<accession>A0A4S4F4G4</accession>
<dbReference type="EMBL" id="SSTF01000024">
    <property type="protein sequence ID" value="THG24539.1"/>
    <property type="molecule type" value="Genomic_DNA"/>
</dbReference>